<accession>A0AB72X1P9</accession>
<keyword evidence="3" id="KW-1185">Reference proteome</keyword>
<comment type="caution">
    <text evidence="2">The sequence shown here is derived from an EMBL/GenBank/DDBJ whole genome shotgun (WGS) entry which is preliminary data.</text>
</comment>
<name>A0AB72X1P9_9RALS</name>
<evidence type="ECO:0000313" key="3">
    <source>
        <dbReference type="Proteomes" id="UP001189225"/>
    </source>
</evidence>
<sequence length="232" mass="26160">MKRLQSRLARLRVRSDRAHAKFDRAFKSWVRLDGGPEKLNKALALLYARYPSLTLRAMKQRLALFEFQLRLTTYVSARCTNVHTPVALAGWKWLGKAKAAQGRLKRFVLGEFALALKQLDQLLSELHVFLLCSGYSLQERRIRLLRSTCQLQELHTLTLKHVFSLCKSGTIFGRKSGFGSGERAADVTEQGIDFHEGSSVDDSNGVRANESMAGDVPHPPSVKQSHKQDRPC</sequence>
<organism evidence="2 3">
    <name type="scientific">Ralstonia edaphi</name>
    <dbReference type="NCBI Taxonomy" id="3058599"/>
    <lineage>
        <taxon>Bacteria</taxon>
        <taxon>Pseudomonadati</taxon>
        <taxon>Pseudomonadota</taxon>
        <taxon>Betaproteobacteria</taxon>
        <taxon>Burkholderiales</taxon>
        <taxon>Burkholderiaceae</taxon>
        <taxon>Ralstonia</taxon>
    </lineage>
</organism>
<dbReference type="Proteomes" id="UP001189225">
    <property type="component" value="Unassembled WGS sequence"/>
</dbReference>
<feature type="region of interest" description="Disordered" evidence="1">
    <location>
        <begin position="194"/>
        <end position="232"/>
    </location>
</feature>
<gene>
    <name evidence="2" type="ORF">R16034_02984</name>
</gene>
<dbReference type="EMBL" id="CATWHI010000004">
    <property type="protein sequence ID" value="CAJ0742129.1"/>
    <property type="molecule type" value="Genomic_DNA"/>
</dbReference>
<dbReference type="RefSeq" id="WP_316900922.1">
    <property type="nucleotide sequence ID" value="NZ_CATWHI010000004.1"/>
</dbReference>
<proteinExistence type="predicted"/>
<evidence type="ECO:0000313" key="2">
    <source>
        <dbReference type="EMBL" id="CAJ0742129.1"/>
    </source>
</evidence>
<evidence type="ECO:0000256" key="1">
    <source>
        <dbReference type="SAM" id="MobiDB-lite"/>
    </source>
</evidence>
<evidence type="ECO:0008006" key="4">
    <source>
        <dbReference type="Google" id="ProtNLM"/>
    </source>
</evidence>
<reference evidence="2 3" key="1">
    <citation type="submission" date="2023-07" db="EMBL/GenBank/DDBJ databases">
        <authorList>
            <person name="Peeters C."/>
        </authorList>
    </citation>
    <scope>NUCLEOTIDE SEQUENCE [LARGE SCALE GENOMIC DNA]</scope>
    <source>
        <strain evidence="2 3">R-16034</strain>
    </source>
</reference>
<protein>
    <recommendedName>
        <fullName evidence="4">CHAD domain-containing protein</fullName>
    </recommendedName>
</protein>
<dbReference type="AlphaFoldDB" id="A0AB72X1P9"/>